<gene>
    <name evidence="3" type="ORF">IEE83_13385</name>
</gene>
<organism evidence="3 4">
    <name type="scientific">Dyadobacter subterraneus</name>
    <dbReference type="NCBI Taxonomy" id="2773304"/>
    <lineage>
        <taxon>Bacteria</taxon>
        <taxon>Pseudomonadati</taxon>
        <taxon>Bacteroidota</taxon>
        <taxon>Cytophagia</taxon>
        <taxon>Cytophagales</taxon>
        <taxon>Spirosomataceae</taxon>
        <taxon>Dyadobacter</taxon>
    </lineage>
</organism>
<keyword evidence="4" id="KW-1185">Reference proteome</keyword>
<keyword evidence="2" id="KW-0812">Transmembrane</keyword>
<evidence type="ECO:0000256" key="2">
    <source>
        <dbReference type="SAM" id="Phobius"/>
    </source>
</evidence>
<sequence length="307" mass="32621">MFELQAEDRQRIAISWALSVGITAVLLGIFFFIRLKSSIAKVEPMELFVEVNYGTSKVGKGDIQTFNKPSNSKVRENMRAEAEEVKQRKSVSQPKPTPPTPPKVESVKPTKAVTEKVITSKAESPVEAPEKSETKKSTGSATSSAPVSKPVPEKAVNKDALFTKSSGSKSGSNGTNGTKSGVGGNNNGDDAEGVGDKGSKTGSLFAKTYKGEGGGGGTAVGLSLSGWKWSRRPVVNDKSDATGSITFKITVDKNGRVKNIITQSTTVTDYDVVNQYRSAVRDLTFISQSSNVPEESTGTITFKISSQ</sequence>
<evidence type="ECO:0000313" key="3">
    <source>
        <dbReference type="EMBL" id="MBE9462874.1"/>
    </source>
</evidence>
<evidence type="ECO:0000313" key="4">
    <source>
        <dbReference type="Proteomes" id="UP000634134"/>
    </source>
</evidence>
<dbReference type="Proteomes" id="UP000634134">
    <property type="component" value="Unassembled WGS sequence"/>
</dbReference>
<keyword evidence="2" id="KW-0472">Membrane</keyword>
<dbReference type="EMBL" id="JACYGY010000001">
    <property type="protein sequence ID" value="MBE9462874.1"/>
    <property type="molecule type" value="Genomic_DNA"/>
</dbReference>
<comment type="caution">
    <text evidence="3">The sequence shown here is derived from an EMBL/GenBank/DDBJ whole genome shotgun (WGS) entry which is preliminary data.</text>
</comment>
<evidence type="ECO:0000256" key="1">
    <source>
        <dbReference type="SAM" id="MobiDB-lite"/>
    </source>
</evidence>
<feature type="transmembrane region" description="Helical" evidence="2">
    <location>
        <begin position="12"/>
        <end position="33"/>
    </location>
</feature>
<feature type="compositionally biased region" description="Low complexity" evidence="1">
    <location>
        <begin position="163"/>
        <end position="179"/>
    </location>
</feature>
<keyword evidence="2" id="KW-1133">Transmembrane helix</keyword>
<protein>
    <submittedName>
        <fullName evidence="3">Uncharacterized protein</fullName>
    </submittedName>
</protein>
<feature type="region of interest" description="Disordered" evidence="1">
    <location>
        <begin position="60"/>
        <end position="199"/>
    </location>
</feature>
<dbReference type="RefSeq" id="WP_194121046.1">
    <property type="nucleotide sequence ID" value="NZ_JACYGY010000001.1"/>
</dbReference>
<accession>A0ABR9WFB4</accession>
<feature type="compositionally biased region" description="Basic and acidic residues" evidence="1">
    <location>
        <begin position="73"/>
        <end position="87"/>
    </location>
</feature>
<reference evidence="4" key="1">
    <citation type="submission" date="2023-07" db="EMBL/GenBank/DDBJ databases">
        <title>Dyadobacter sp. nov 'subterranea' isolated from contaminted grondwater.</title>
        <authorList>
            <person name="Szabo I."/>
            <person name="Al-Omari J."/>
            <person name="Szerdahelyi S.G."/>
            <person name="Rado J."/>
        </authorList>
    </citation>
    <scope>NUCLEOTIDE SEQUENCE [LARGE SCALE GENOMIC DNA]</scope>
    <source>
        <strain evidence="4">UP-52</strain>
    </source>
</reference>
<proteinExistence type="predicted"/>
<name>A0ABR9WFB4_9BACT</name>